<proteinExistence type="predicted"/>
<dbReference type="RefSeq" id="YP_009665631.1">
    <property type="nucleotide sequence ID" value="NC_043252.1"/>
</dbReference>
<reference evidence="2" key="1">
    <citation type="journal article" date="2003" name="J. Mol. Evol.">
        <title>Comparisons of two large phaeoviral genomes and evolutionary implications.</title>
        <authorList>
            <person name="Delaroque N."/>
            <person name="Boland W."/>
            <person name="Muller D.G."/>
            <person name="Knippers R."/>
        </authorList>
    </citation>
    <scope>NUCLEOTIDE SEQUENCE</scope>
    <source>
        <strain evidence="2">FirrV-1</strain>
    </source>
</reference>
<evidence type="ECO:0000313" key="2">
    <source>
        <dbReference type="EMBL" id="AAR26893.1"/>
    </source>
</evidence>
<name>Q6XM18_9PHYC</name>
<feature type="region of interest" description="Disordered" evidence="1">
    <location>
        <begin position="1"/>
        <end position="21"/>
    </location>
</feature>
<reference evidence="2" key="2">
    <citation type="submission" date="2003-01" db="EMBL/GenBank/DDBJ databases">
        <title>Partial Nucleotide Sequence of the Feldmannia irregularis Virus FirrV-1 Genome: On the Evolution of Large Phaeoviral Genomes.</title>
        <authorList>
            <person name="Delaroque N."/>
            <person name="Knippers R."/>
            <person name="Mueller D.G."/>
            <person name="Boland W."/>
        </authorList>
    </citation>
    <scope>NUCLEOTIDE SEQUENCE</scope>
    <source>
        <strain evidence="2">FirrV-1</strain>
    </source>
</reference>
<organism evidence="2">
    <name type="scientific">Feldmannia irregularis virus a</name>
    <dbReference type="NCBI Taxonomy" id="231992"/>
    <lineage>
        <taxon>Viruses</taxon>
        <taxon>Varidnaviria</taxon>
        <taxon>Bamfordvirae</taxon>
        <taxon>Nucleocytoviricota</taxon>
        <taxon>Megaviricetes</taxon>
        <taxon>Algavirales</taxon>
        <taxon>Phycodnaviridae</taxon>
        <taxon>Phaeovirus</taxon>
        <taxon>Phaeovirus irregularis</taxon>
    </lineage>
</organism>
<dbReference type="KEGG" id="vg:41332208"/>
<evidence type="ECO:0000256" key="1">
    <source>
        <dbReference type="SAM" id="MobiDB-lite"/>
    </source>
</evidence>
<sequence length="81" mass="9336">MIMNETTGHKKNTRKRVMTPAIDGMTVKMERACLSEIRDLCPNINHQHVLSNGWTAGKFALCYVTGHHKKRKKLNLFLKQD</sequence>
<dbReference type="GeneID" id="41332208"/>
<accession>Q6XM18</accession>
<dbReference type="EMBL" id="AY225134">
    <property type="protein sequence ID" value="AAR26893.1"/>
    <property type="molecule type" value="Genomic_DNA"/>
</dbReference>
<protein>
    <submittedName>
        <fullName evidence="2">FirrV-1-B18</fullName>
    </submittedName>
</protein>